<keyword evidence="3" id="KW-0547">Nucleotide-binding</keyword>
<dbReference type="RefSeq" id="WP_015820766.1">
    <property type="nucleotide sequence ID" value="NC_012997.1"/>
</dbReference>
<dbReference type="Proteomes" id="UP000009080">
    <property type="component" value="Chromosome"/>
</dbReference>
<accession>C5BK23</accession>
<dbReference type="SMART" id="SM00382">
    <property type="entry name" value="AAA"/>
    <property type="match status" value="1"/>
</dbReference>
<keyword evidence="2" id="KW-0813">Transport</keyword>
<organism evidence="6 7">
    <name type="scientific">Teredinibacter turnerae (strain ATCC 39867 / T7901)</name>
    <dbReference type="NCBI Taxonomy" id="377629"/>
    <lineage>
        <taxon>Bacteria</taxon>
        <taxon>Pseudomonadati</taxon>
        <taxon>Pseudomonadota</taxon>
        <taxon>Gammaproteobacteria</taxon>
        <taxon>Cellvibrionales</taxon>
        <taxon>Cellvibrionaceae</taxon>
        <taxon>Teredinibacter</taxon>
    </lineage>
</organism>
<dbReference type="CDD" id="cd03235">
    <property type="entry name" value="ABC_Metallic_Cations"/>
    <property type="match status" value="1"/>
</dbReference>
<evidence type="ECO:0000313" key="6">
    <source>
        <dbReference type="EMBL" id="ACR14652.1"/>
    </source>
</evidence>
<keyword evidence="4 6" id="KW-0067">ATP-binding</keyword>
<gene>
    <name evidence="6" type="ordered locus">TERTU_2266</name>
</gene>
<dbReference type="GO" id="GO:0016887">
    <property type="term" value="F:ATP hydrolysis activity"/>
    <property type="evidence" value="ECO:0007669"/>
    <property type="project" value="InterPro"/>
</dbReference>
<evidence type="ECO:0000259" key="5">
    <source>
        <dbReference type="PROSITE" id="PS50893"/>
    </source>
</evidence>
<dbReference type="InterPro" id="IPR003439">
    <property type="entry name" value="ABC_transporter-like_ATP-bd"/>
</dbReference>
<evidence type="ECO:0000256" key="4">
    <source>
        <dbReference type="ARBA" id="ARBA00022840"/>
    </source>
</evidence>
<dbReference type="InterPro" id="IPR027417">
    <property type="entry name" value="P-loop_NTPase"/>
</dbReference>
<dbReference type="SUPFAM" id="SSF52540">
    <property type="entry name" value="P-loop containing nucleoside triphosphate hydrolases"/>
    <property type="match status" value="1"/>
</dbReference>
<dbReference type="eggNOG" id="COG1121">
    <property type="taxonomic scope" value="Bacteria"/>
</dbReference>
<dbReference type="PROSITE" id="PS00211">
    <property type="entry name" value="ABC_TRANSPORTER_1"/>
    <property type="match status" value="1"/>
</dbReference>
<feature type="domain" description="ABC transporter" evidence="5">
    <location>
        <begin position="3"/>
        <end position="229"/>
    </location>
</feature>
<name>C5BK23_TERTT</name>
<sequence length="244" mass="26779">MPIFLENVTVTYDRHPAVHHLSAVIAEGSLVALVGPNGAGKSTLLNALMGLEKVSEGKILGIEREGVAYLPQQALINKEIPISVQELVFSGLWKAVGISRSMTPEHKEYCAQAIDSVGLSGFEKRQISTLSGGQLQRALFARVLVQDCSTILLDEPFNAVDTETTRDLTEVILTWHAQKRTVVIVSHDLPYVREICPTSLLLARECIAYGATHWVLSNENLKKARRMVEAVDQQAPICKRVKAA</sequence>
<evidence type="ECO:0000256" key="1">
    <source>
        <dbReference type="ARBA" id="ARBA00005417"/>
    </source>
</evidence>
<dbReference type="InterPro" id="IPR017871">
    <property type="entry name" value="ABC_transporter-like_CS"/>
</dbReference>
<dbReference type="PROSITE" id="PS50893">
    <property type="entry name" value="ABC_TRANSPORTER_2"/>
    <property type="match status" value="1"/>
</dbReference>
<dbReference type="PANTHER" id="PTHR42734">
    <property type="entry name" value="METAL TRANSPORT SYSTEM ATP-BINDING PROTEIN TM_0124-RELATED"/>
    <property type="match status" value="1"/>
</dbReference>
<dbReference type="HOGENOM" id="CLU_000604_1_11_6"/>
<dbReference type="KEGG" id="ttu:TERTU_2266"/>
<evidence type="ECO:0000313" key="7">
    <source>
        <dbReference type="Proteomes" id="UP000009080"/>
    </source>
</evidence>
<dbReference type="Gene3D" id="3.40.50.300">
    <property type="entry name" value="P-loop containing nucleotide triphosphate hydrolases"/>
    <property type="match status" value="1"/>
</dbReference>
<comment type="similarity">
    <text evidence="1">Belongs to the ABC transporter superfamily.</text>
</comment>
<keyword evidence="7" id="KW-1185">Reference proteome</keyword>
<dbReference type="STRING" id="377629.TERTU_2266"/>
<dbReference type="EMBL" id="CP001614">
    <property type="protein sequence ID" value="ACR14652.1"/>
    <property type="molecule type" value="Genomic_DNA"/>
</dbReference>
<dbReference type="InterPro" id="IPR050153">
    <property type="entry name" value="Metal_Ion_Import_ABC"/>
</dbReference>
<evidence type="ECO:0000256" key="3">
    <source>
        <dbReference type="ARBA" id="ARBA00022741"/>
    </source>
</evidence>
<proteinExistence type="inferred from homology"/>
<dbReference type="InterPro" id="IPR003593">
    <property type="entry name" value="AAA+_ATPase"/>
</dbReference>
<dbReference type="GO" id="GO:0005524">
    <property type="term" value="F:ATP binding"/>
    <property type="evidence" value="ECO:0007669"/>
    <property type="project" value="UniProtKB-KW"/>
</dbReference>
<dbReference type="Pfam" id="PF00005">
    <property type="entry name" value="ABC_tran"/>
    <property type="match status" value="1"/>
</dbReference>
<dbReference type="PANTHER" id="PTHR42734:SF5">
    <property type="entry name" value="IRON TRANSPORT SYSTEM ATP-BINDING PROTEIN HI_0361-RELATED"/>
    <property type="match status" value="1"/>
</dbReference>
<evidence type="ECO:0000256" key="2">
    <source>
        <dbReference type="ARBA" id="ARBA00022448"/>
    </source>
</evidence>
<reference evidence="6 7" key="1">
    <citation type="journal article" date="2009" name="PLoS ONE">
        <title>The complete genome of Teredinibacter turnerae T7901: an intracellular endosymbiont of marine wood-boring bivalves (shipworms).</title>
        <authorList>
            <person name="Yang J.C."/>
            <person name="Madupu R."/>
            <person name="Durkin A.S."/>
            <person name="Ekborg N.A."/>
            <person name="Pedamallu C.S."/>
            <person name="Hostetler J.B."/>
            <person name="Radune D."/>
            <person name="Toms B.S."/>
            <person name="Henrissat B."/>
            <person name="Coutinho P.M."/>
            <person name="Schwarz S."/>
            <person name="Field L."/>
            <person name="Trindade-Silva A.E."/>
            <person name="Soares C.A.G."/>
            <person name="Elshahawi S."/>
            <person name="Hanora A."/>
            <person name="Schmidt E.W."/>
            <person name="Haygood M.G."/>
            <person name="Posfai J."/>
            <person name="Benner J."/>
            <person name="Madinger C."/>
            <person name="Nove J."/>
            <person name="Anton B."/>
            <person name="Chaudhary K."/>
            <person name="Foster J."/>
            <person name="Holman A."/>
            <person name="Kumar S."/>
            <person name="Lessard P.A."/>
            <person name="Luyten Y.A."/>
            <person name="Slatko B."/>
            <person name="Wood N."/>
            <person name="Wu B."/>
            <person name="Teplitski M."/>
            <person name="Mougous J.D."/>
            <person name="Ward N."/>
            <person name="Eisen J.A."/>
            <person name="Badger J.H."/>
            <person name="Distel D.L."/>
        </authorList>
    </citation>
    <scope>NUCLEOTIDE SEQUENCE [LARGE SCALE GENOMIC DNA]</scope>
    <source>
        <strain evidence="7">ATCC 39867 / T7901</strain>
    </source>
</reference>
<dbReference type="AlphaFoldDB" id="C5BK23"/>
<protein>
    <submittedName>
        <fullName evidence="6">ABC transporter, ATP-binding protein</fullName>
    </submittedName>
</protein>